<gene>
    <name evidence="6" type="ORF">H261_14080</name>
</gene>
<feature type="DNA-binding region" description="H-T-H motif" evidence="4">
    <location>
        <begin position="24"/>
        <end position="43"/>
    </location>
</feature>
<protein>
    <submittedName>
        <fullName evidence="6">Transposase</fullName>
    </submittedName>
</protein>
<evidence type="ECO:0000256" key="2">
    <source>
        <dbReference type="ARBA" id="ARBA00023125"/>
    </source>
</evidence>
<dbReference type="STRING" id="1244869.H261_14080"/>
<dbReference type="EMBL" id="AONQ01000038">
    <property type="protein sequence ID" value="EME69264.1"/>
    <property type="molecule type" value="Genomic_DNA"/>
</dbReference>
<accession>M3A9T4</accession>
<keyword evidence="2 4" id="KW-0238">DNA-binding</keyword>
<dbReference type="AlphaFoldDB" id="M3A9T4"/>
<dbReference type="GO" id="GO:0003700">
    <property type="term" value="F:DNA-binding transcription factor activity"/>
    <property type="evidence" value="ECO:0007669"/>
    <property type="project" value="TreeGrafter"/>
</dbReference>
<dbReference type="PROSITE" id="PS50977">
    <property type="entry name" value="HTH_TETR_2"/>
    <property type="match status" value="1"/>
</dbReference>
<dbReference type="SUPFAM" id="SSF46689">
    <property type="entry name" value="Homeodomain-like"/>
    <property type="match status" value="1"/>
</dbReference>
<dbReference type="PRINTS" id="PR00455">
    <property type="entry name" value="HTHTETR"/>
</dbReference>
<dbReference type="Gene3D" id="1.10.357.10">
    <property type="entry name" value="Tetracycline Repressor, domain 2"/>
    <property type="match status" value="1"/>
</dbReference>
<evidence type="ECO:0000313" key="6">
    <source>
        <dbReference type="EMBL" id="EME69264.1"/>
    </source>
</evidence>
<evidence type="ECO:0000256" key="3">
    <source>
        <dbReference type="ARBA" id="ARBA00023163"/>
    </source>
</evidence>
<evidence type="ECO:0000259" key="5">
    <source>
        <dbReference type="PROSITE" id="PS50977"/>
    </source>
</evidence>
<keyword evidence="7" id="KW-1185">Reference proteome</keyword>
<sequence length="344" mass="39039">MSREADILRKAAKVFERRGVSRTTIEDIAKEVGIKREAIYYYFKSREEILHSILIPQARSLNTELENILNSGKGPFPKLHAAIKHHLSSFNPSAYLEMTVALREDHFFDDSPKAIELRQLWSENGHLWTALIRQGQEEGDFNPELNPKMVAFGILGMCNWLARWFDPLKGAVSLDEIIEIFSTLASSGVAAHGTTIKDRVSHTVSPDARVPKGHPLRAIREMVTDILVESWDRIEALNAMIGQSSIPRDMLLRAMLLQVLYSIRSDRQLMEQLEHNQLLRWFVGLHGKTHAWDATVFAQNRERLLAQEVIRAILTTTLQRLIESGLLASELFSIDDALLQAWGG</sequence>
<dbReference type="GO" id="GO:0000976">
    <property type="term" value="F:transcription cis-regulatory region binding"/>
    <property type="evidence" value="ECO:0007669"/>
    <property type="project" value="TreeGrafter"/>
</dbReference>
<organism evidence="6 7">
    <name type="scientific">Paramagnetospirillum caucaseum</name>
    <dbReference type="NCBI Taxonomy" id="1244869"/>
    <lineage>
        <taxon>Bacteria</taxon>
        <taxon>Pseudomonadati</taxon>
        <taxon>Pseudomonadota</taxon>
        <taxon>Alphaproteobacteria</taxon>
        <taxon>Rhodospirillales</taxon>
        <taxon>Magnetospirillaceae</taxon>
        <taxon>Paramagnetospirillum</taxon>
    </lineage>
</organism>
<dbReference type="InterPro" id="IPR041490">
    <property type="entry name" value="KstR2_TetR_C"/>
</dbReference>
<dbReference type="OrthoDB" id="9814200at2"/>
<dbReference type="PATRIC" id="fig|1244869.3.peg.2837"/>
<dbReference type="PANTHER" id="PTHR30055:SF234">
    <property type="entry name" value="HTH-TYPE TRANSCRIPTIONAL REGULATOR BETI"/>
    <property type="match status" value="1"/>
</dbReference>
<dbReference type="eggNOG" id="COG3039">
    <property type="taxonomic scope" value="Bacteria"/>
</dbReference>
<evidence type="ECO:0000313" key="7">
    <source>
        <dbReference type="Proteomes" id="UP000011744"/>
    </source>
</evidence>
<evidence type="ECO:0000256" key="4">
    <source>
        <dbReference type="PROSITE-ProRule" id="PRU00335"/>
    </source>
</evidence>
<dbReference type="InterPro" id="IPR001647">
    <property type="entry name" value="HTH_TetR"/>
</dbReference>
<dbReference type="InterPro" id="IPR008490">
    <property type="entry name" value="Transposase_InsH_N"/>
</dbReference>
<reference evidence="6 7" key="1">
    <citation type="journal article" date="2014" name="Genome Announc.">
        <title>Draft Genome Sequence of Magnetospirillum sp. Strain SO-1, a Freshwater Magnetotactic Bacterium Isolated from the Ol'khovka River, Russia.</title>
        <authorList>
            <person name="Grouzdev D.S."/>
            <person name="Dziuba M.V."/>
            <person name="Sukhacheva M.S."/>
            <person name="Mardanov A.V."/>
            <person name="Beletskiy A.V."/>
            <person name="Kuznetsov B.B."/>
            <person name="Skryabin K.G."/>
        </authorList>
    </citation>
    <scope>NUCLEOTIDE SEQUENCE [LARGE SCALE GENOMIC DNA]</scope>
    <source>
        <strain evidence="6 7">SO-1</strain>
    </source>
</reference>
<dbReference type="SUPFAM" id="SSF48498">
    <property type="entry name" value="Tetracyclin repressor-like, C-terminal domain"/>
    <property type="match status" value="1"/>
</dbReference>
<dbReference type="eggNOG" id="COG1309">
    <property type="taxonomic scope" value="Bacteria"/>
</dbReference>
<proteinExistence type="predicted"/>
<dbReference type="Pfam" id="PF17932">
    <property type="entry name" value="TetR_C_24"/>
    <property type="match status" value="1"/>
</dbReference>
<dbReference type="PANTHER" id="PTHR30055">
    <property type="entry name" value="HTH-TYPE TRANSCRIPTIONAL REGULATOR RUTR"/>
    <property type="match status" value="1"/>
</dbReference>
<dbReference type="Pfam" id="PF05598">
    <property type="entry name" value="DUF772"/>
    <property type="match status" value="1"/>
</dbReference>
<dbReference type="RefSeq" id="WP_008618657.1">
    <property type="nucleotide sequence ID" value="NZ_AONQ01000038.1"/>
</dbReference>
<feature type="domain" description="HTH tetR-type" evidence="5">
    <location>
        <begin position="1"/>
        <end position="61"/>
    </location>
</feature>
<dbReference type="InterPro" id="IPR009057">
    <property type="entry name" value="Homeodomain-like_sf"/>
</dbReference>
<dbReference type="InterPro" id="IPR036271">
    <property type="entry name" value="Tet_transcr_reg_TetR-rel_C_sf"/>
</dbReference>
<keyword evidence="1" id="KW-0805">Transcription regulation</keyword>
<name>M3A9T4_9PROT</name>
<comment type="caution">
    <text evidence="6">The sequence shown here is derived from an EMBL/GenBank/DDBJ whole genome shotgun (WGS) entry which is preliminary data.</text>
</comment>
<dbReference type="Proteomes" id="UP000011744">
    <property type="component" value="Unassembled WGS sequence"/>
</dbReference>
<dbReference type="Gene3D" id="1.10.10.60">
    <property type="entry name" value="Homeodomain-like"/>
    <property type="match status" value="1"/>
</dbReference>
<dbReference type="Pfam" id="PF00440">
    <property type="entry name" value="TetR_N"/>
    <property type="match status" value="1"/>
</dbReference>
<evidence type="ECO:0000256" key="1">
    <source>
        <dbReference type="ARBA" id="ARBA00023015"/>
    </source>
</evidence>
<keyword evidence="3" id="KW-0804">Transcription</keyword>
<dbReference type="InterPro" id="IPR050109">
    <property type="entry name" value="HTH-type_TetR-like_transc_reg"/>
</dbReference>